<dbReference type="InterPro" id="IPR018099">
    <property type="entry name" value="Purine_phosphorylase-2_CS"/>
</dbReference>
<feature type="binding site" evidence="10">
    <location>
        <begin position="81"/>
        <end position="83"/>
    </location>
    <ligand>
        <name>phosphate</name>
        <dbReference type="ChEBI" id="CHEBI:43474"/>
    </ligand>
</feature>
<feature type="binding site" evidence="10">
    <location>
        <position position="30"/>
    </location>
    <ligand>
        <name>phosphate</name>
        <dbReference type="ChEBI" id="CHEBI:43474"/>
    </ligand>
</feature>
<dbReference type="PIRSF" id="PIRSF000477">
    <property type="entry name" value="PurNPase"/>
    <property type="match status" value="1"/>
</dbReference>
<dbReference type="RefSeq" id="WP_003336261.1">
    <property type="nucleotide sequence ID" value="NZ_CP007806.1"/>
</dbReference>
<evidence type="ECO:0000313" key="12">
    <source>
        <dbReference type="EMBL" id="AIG26926.1"/>
    </source>
</evidence>
<dbReference type="NCBIfam" id="NF006054">
    <property type="entry name" value="PRK08202.1"/>
    <property type="match status" value="1"/>
</dbReference>
<dbReference type="NCBIfam" id="TIGR01697">
    <property type="entry name" value="PNPH-PUNA-XAPA"/>
    <property type="match status" value="1"/>
</dbReference>
<feature type="binding site" evidence="10">
    <location>
        <position position="235"/>
    </location>
    <ligand>
        <name>a purine D-ribonucleoside</name>
        <dbReference type="ChEBI" id="CHEBI:142355"/>
    </ligand>
</feature>
<evidence type="ECO:0000256" key="2">
    <source>
        <dbReference type="ARBA" id="ARBA00005058"/>
    </source>
</evidence>
<dbReference type="STRING" id="1042163.BRLA_c026070"/>
<organism evidence="12 13">
    <name type="scientific">Brevibacillus laterosporus LMG 15441</name>
    <dbReference type="NCBI Taxonomy" id="1042163"/>
    <lineage>
        <taxon>Bacteria</taxon>
        <taxon>Bacillati</taxon>
        <taxon>Bacillota</taxon>
        <taxon>Bacilli</taxon>
        <taxon>Bacillales</taxon>
        <taxon>Paenibacillaceae</taxon>
        <taxon>Brevibacillus</taxon>
    </lineage>
</organism>
<dbReference type="UniPathway" id="UPA00606"/>
<dbReference type="PROSITE" id="PS01240">
    <property type="entry name" value="PNP_MTAP_2"/>
    <property type="match status" value="1"/>
</dbReference>
<dbReference type="InterPro" id="IPR000845">
    <property type="entry name" value="Nucleoside_phosphorylase_d"/>
</dbReference>
<evidence type="ECO:0000256" key="8">
    <source>
        <dbReference type="ARBA" id="ARBA00048556"/>
    </source>
</evidence>
<comment type="function">
    <text evidence="1">The purine nucleoside phosphorylases catalyze the phosphorolytic breakdown of the N-glycosidic bond in the beta-(deoxy)ribonucleoside molecules, with the formation of the corresponding free purine bases and pentose-1-phosphate. Cleaves guanosine, inosine, 2'-deoxyguanosine and 2'-deoxyinosine.</text>
</comment>
<comment type="subunit">
    <text evidence="4">Homotrimer.</text>
</comment>
<evidence type="ECO:0000256" key="10">
    <source>
        <dbReference type="PIRSR" id="PIRSR000477-2"/>
    </source>
</evidence>
<dbReference type="GO" id="GO:0009116">
    <property type="term" value="P:nucleoside metabolic process"/>
    <property type="evidence" value="ECO:0007669"/>
    <property type="project" value="InterPro"/>
</dbReference>
<dbReference type="SUPFAM" id="SSF53167">
    <property type="entry name" value="Purine and uridine phosphorylases"/>
    <property type="match status" value="1"/>
</dbReference>
<dbReference type="EC" id="2.4.2.1" evidence="9"/>
<evidence type="ECO:0000256" key="6">
    <source>
        <dbReference type="ARBA" id="ARBA00022676"/>
    </source>
</evidence>
<keyword evidence="7 9" id="KW-0808">Transferase</keyword>
<protein>
    <recommendedName>
        <fullName evidence="9">Purine nucleoside phosphorylase</fullName>
        <ecNumber evidence="9">2.4.2.1</ecNumber>
    </recommendedName>
    <alternativeName>
        <fullName evidence="9">Inosine-guanosine phosphorylase</fullName>
    </alternativeName>
</protein>
<dbReference type="Gene3D" id="3.40.50.1580">
    <property type="entry name" value="Nucleoside phosphorylase domain"/>
    <property type="match status" value="1"/>
</dbReference>
<comment type="catalytic activity">
    <reaction evidence="8">
        <text>a purine 2'-deoxy-D-ribonucleoside + phosphate = a purine nucleobase + 2-deoxy-alpha-D-ribose 1-phosphate</text>
        <dbReference type="Rhea" id="RHEA:36431"/>
        <dbReference type="ChEBI" id="CHEBI:26386"/>
        <dbReference type="ChEBI" id="CHEBI:43474"/>
        <dbReference type="ChEBI" id="CHEBI:57259"/>
        <dbReference type="ChEBI" id="CHEBI:142361"/>
        <dbReference type="EC" id="2.4.2.1"/>
    </reaction>
</comment>
<dbReference type="PANTHER" id="PTHR11904:SF9">
    <property type="entry name" value="PURINE NUCLEOSIDE PHOSPHORYLASE-RELATED"/>
    <property type="match status" value="1"/>
</dbReference>
<dbReference type="Proteomes" id="UP000005850">
    <property type="component" value="Chromosome"/>
</dbReference>
<sequence>MHKWEAIDEANKYIKERINQTPTIGLILGSGLGELAEELADAIVIPYQEIPHFVMSTVDYHAGKLIVGKLEGKTVVAMQGRFHYYEGHSIESVTFPIRVMKMLGVEQLILTNASGGLHIDQQPGDLMLVTDHINLMGINPLIGANDERLGDRFPDMSDTYCKSLAQLARKVATQIGVPLKEGVYVAFTGPSFETPAEVRMARTIGGDAVGMSTVPEVIVAKHAGIKVLTISCICNLAAGILPQPITAEEVYEAAGQAKENFSKLLRGIVENM</sequence>
<feature type="binding site" evidence="10">
    <location>
        <position position="193"/>
    </location>
    <ligand>
        <name>a purine D-ribonucleoside</name>
        <dbReference type="ChEBI" id="CHEBI:142355"/>
    </ligand>
</feature>
<dbReference type="InterPro" id="IPR035994">
    <property type="entry name" value="Nucleoside_phosphorylase_sf"/>
</dbReference>
<keyword evidence="6 9" id="KW-0328">Glycosyltransferase</keyword>
<dbReference type="PANTHER" id="PTHR11904">
    <property type="entry name" value="METHYLTHIOADENOSINE/PURINE NUCLEOSIDE PHOSPHORYLASE"/>
    <property type="match status" value="1"/>
</dbReference>
<evidence type="ECO:0000259" key="11">
    <source>
        <dbReference type="Pfam" id="PF01048"/>
    </source>
</evidence>
<comment type="pathway">
    <text evidence="2 9">Purine metabolism; purine nucleoside salvage.</text>
</comment>
<dbReference type="EMBL" id="CP007806">
    <property type="protein sequence ID" value="AIG26926.1"/>
    <property type="molecule type" value="Genomic_DNA"/>
</dbReference>
<dbReference type="AlphaFoldDB" id="A0A075R659"/>
<keyword evidence="13" id="KW-1185">Reference proteome</keyword>
<dbReference type="KEGG" id="blr:BRLA_c026070"/>
<dbReference type="HOGENOM" id="CLU_054456_1_0_9"/>
<gene>
    <name evidence="12" type="ORF">BRLA_c026070</name>
</gene>
<name>A0A075R659_BRELA</name>
<proteinExistence type="inferred from homology"/>
<evidence type="ECO:0000256" key="4">
    <source>
        <dbReference type="ARBA" id="ARBA00011233"/>
    </source>
</evidence>
<dbReference type="eggNOG" id="COG0005">
    <property type="taxonomic scope" value="Bacteria"/>
</dbReference>
<evidence type="ECO:0000256" key="3">
    <source>
        <dbReference type="ARBA" id="ARBA00006751"/>
    </source>
</evidence>
<dbReference type="GO" id="GO:0005737">
    <property type="term" value="C:cytoplasm"/>
    <property type="evidence" value="ECO:0007669"/>
    <property type="project" value="TreeGrafter"/>
</dbReference>
<comment type="similarity">
    <text evidence="3 9">Belongs to the PNP/MTAP phosphorylase family.</text>
</comment>
<dbReference type="CDD" id="cd09009">
    <property type="entry name" value="PNP-EcPNPII_like"/>
    <property type="match status" value="1"/>
</dbReference>
<dbReference type="NCBIfam" id="TIGR01700">
    <property type="entry name" value="PNPH"/>
    <property type="match status" value="1"/>
</dbReference>
<evidence type="ECO:0000256" key="5">
    <source>
        <dbReference type="ARBA" id="ARBA00022553"/>
    </source>
</evidence>
<keyword evidence="5" id="KW-0597">Phosphoprotein</keyword>
<evidence type="ECO:0000256" key="7">
    <source>
        <dbReference type="ARBA" id="ARBA00022679"/>
    </source>
</evidence>
<dbReference type="FunFam" id="3.40.50.1580:FF:000010">
    <property type="entry name" value="Purine nucleoside phosphorylase"/>
    <property type="match status" value="1"/>
</dbReference>
<feature type="binding site" evidence="10">
    <location>
        <position position="212"/>
    </location>
    <ligand>
        <name>phosphate</name>
        <dbReference type="ChEBI" id="CHEBI:43474"/>
    </ligand>
</feature>
<dbReference type="InterPro" id="IPR011270">
    <property type="entry name" value="Pur_Nuc_Pase_Ino/Guo-sp"/>
</dbReference>
<reference evidence="12 13" key="1">
    <citation type="journal article" date="2011" name="J. Bacteriol.">
        <title>Genome sequence of Brevibacillus laterosporus LMG 15441, a pathogen of invertebrates.</title>
        <authorList>
            <person name="Djukic M."/>
            <person name="Poehlein A."/>
            <person name="Thurmer A."/>
            <person name="Daniel R."/>
        </authorList>
    </citation>
    <scope>NUCLEOTIDE SEQUENCE [LARGE SCALE GENOMIC DNA]</scope>
    <source>
        <strain evidence="12 13">LMG 15441</strain>
    </source>
</reference>
<evidence type="ECO:0000256" key="9">
    <source>
        <dbReference type="PIRNR" id="PIRNR000477"/>
    </source>
</evidence>
<feature type="binding site" evidence="10">
    <location>
        <position position="61"/>
    </location>
    <ligand>
        <name>phosphate</name>
        <dbReference type="ChEBI" id="CHEBI:43474"/>
    </ligand>
</feature>
<dbReference type="InterPro" id="IPR011268">
    <property type="entry name" value="Purine_phosphorylase"/>
</dbReference>
<feature type="binding site" evidence="10">
    <location>
        <position position="113"/>
    </location>
    <ligand>
        <name>phosphate</name>
        <dbReference type="ChEBI" id="CHEBI:43474"/>
    </ligand>
</feature>
<evidence type="ECO:0000313" key="13">
    <source>
        <dbReference type="Proteomes" id="UP000005850"/>
    </source>
</evidence>
<evidence type="ECO:0000256" key="1">
    <source>
        <dbReference type="ARBA" id="ARBA00002678"/>
    </source>
</evidence>
<feature type="domain" description="Nucleoside phosphorylase" evidence="11">
    <location>
        <begin position="23"/>
        <end position="269"/>
    </location>
</feature>
<dbReference type="GO" id="GO:0004731">
    <property type="term" value="F:purine-nucleoside phosphorylase activity"/>
    <property type="evidence" value="ECO:0007669"/>
    <property type="project" value="UniProtKB-EC"/>
</dbReference>
<dbReference type="Pfam" id="PF01048">
    <property type="entry name" value="PNP_UDP_1"/>
    <property type="match status" value="1"/>
</dbReference>
<accession>A0A075R659</accession>